<comment type="subcellular location">
    <subcellularLocation>
        <location evidence="1">Cell envelope</location>
    </subcellularLocation>
</comment>
<evidence type="ECO:0000313" key="9">
    <source>
        <dbReference type="Proteomes" id="UP001595629"/>
    </source>
</evidence>
<dbReference type="InterPro" id="IPR001638">
    <property type="entry name" value="Solute-binding_3/MltF_N"/>
</dbReference>
<evidence type="ECO:0000256" key="2">
    <source>
        <dbReference type="ARBA" id="ARBA00010333"/>
    </source>
</evidence>
<dbReference type="CDD" id="cd13530">
    <property type="entry name" value="PBP2_peptides_like"/>
    <property type="match status" value="1"/>
</dbReference>
<reference evidence="9" key="1">
    <citation type="journal article" date="2019" name="Int. J. Syst. Evol. Microbiol.">
        <title>The Global Catalogue of Microorganisms (GCM) 10K type strain sequencing project: providing services to taxonomists for standard genome sequencing and annotation.</title>
        <authorList>
            <consortium name="The Broad Institute Genomics Platform"/>
            <consortium name="The Broad Institute Genome Sequencing Center for Infectious Disease"/>
            <person name="Wu L."/>
            <person name="Ma J."/>
        </authorList>
    </citation>
    <scope>NUCLEOTIDE SEQUENCE [LARGE SCALE GENOMIC DNA]</scope>
    <source>
        <strain evidence="9">KCTC 42911</strain>
    </source>
</reference>
<evidence type="ECO:0000259" key="6">
    <source>
        <dbReference type="SMART" id="SM00062"/>
    </source>
</evidence>
<dbReference type="EMBL" id="JBHRXI010000015">
    <property type="protein sequence ID" value="MFC3614803.1"/>
    <property type="molecule type" value="Genomic_DNA"/>
</dbReference>
<dbReference type="PANTHER" id="PTHR35936">
    <property type="entry name" value="MEMBRANE-BOUND LYTIC MUREIN TRANSGLYCOSYLASE F"/>
    <property type="match status" value="1"/>
</dbReference>
<dbReference type="RefSeq" id="WP_386736082.1">
    <property type="nucleotide sequence ID" value="NZ_JBHRXI010000015.1"/>
</dbReference>
<dbReference type="InterPro" id="IPR018313">
    <property type="entry name" value="SBP_3_CS"/>
</dbReference>
<organism evidence="8 9">
    <name type="scientific">Lutimaribacter marinistellae</name>
    <dbReference type="NCBI Taxonomy" id="1820329"/>
    <lineage>
        <taxon>Bacteria</taxon>
        <taxon>Pseudomonadati</taxon>
        <taxon>Pseudomonadota</taxon>
        <taxon>Alphaproteobacteria</taxon>
        <taxon>Rhodobacterales</taxon>
        <taxon>Roseobacteraceae</taxon>
        <taxon>Lutimaribacter</taxon>
    </lineage>
</organism>
<keyword evidence="3 5" id="KW-0732">Signal</keyword>
<comment type="caution">
    <text evidence="8">The sequence shown here is derived from an EMBL/GenBank/DDBJ whole genome shotgun (WGS) entry which is preliminary data.</text>
</comment>
<accession>A0ABV7TK57</accession>
<evidence type="ECO:0000256" key="3">
    <source>
        <dbReference type="ARBA" id="ARBA00022729"/>
    </source>
</evidence>
<dbReference type="Pfam" id="PF00497">
    <property type="entry name" value="SBP_bac_3"/>
    <property type="match status" value="1"/>
</dbReference>
<evidence type="ECO:0000259" key="7">
    <source>
        <dbReference type="SMART" id="SM00079"/>
    </source>
</evidence>
<evidence type="ECO:0000256" key="5">
    <source>
        <dbReference type="SAM" id="SignalP"/>
    </source>
</evidence>
<name>A0ABV7TK57_9RHOB</name>
<dbReference type="SMART" id="SM00079">
    <property type="entry name" value="PBPe"/>
    <property type="match status" value="1"/>
</dbReference>
<dbReference type="Gene3D" id="3.40.190.10">
    <property type="entry name" value="Periplasmic binding protein-like II"/>
    <property type="match status" value="2"/>
</dbReference>
<comment type="similarity">
    <text evidence="2 4">Belongs to the bacterial solute-binding protein 3 family.</text>
</comment>
<dbReference type="SUPFAM" id="SSF53850">
    <property type="entry name" value="Periplasmic binding protein-like II"/>
    <property type="match status" value="1"/>
</dbReference>
<dbReference type="InterPro" id="IPR001320">
    <property type="entry name" value="Iontro_rcpt_C"/>
</dbReference>
<protein>
    <submittedName>
        <fullName evidence="8">ABC transporter substrate-binding protein</fullName>
    </submittedName>
</protein>
<dbReference type="PANTHER" id="PTHR35936:SF17">
    <property type="entry name" value="ARGININE-BINDING EXTRACELLULAR PROTEIN ARTP"/>
    <property type="match status" value="1"/>
</dbReference>
<dbReference type="PROSITE" id="PS01039">
    <property type="entry name" value="SBP_BACTERIAL_3"/>
    <property type="match status" value="1"/>
</dbReference>
<keyword evidence="9" id="KW-1185">Reference proteome</keyword>
<feature type="domain" description="Solute-binding protein family 3/N-terminal" evidence="6">
    <location>
        <begin position="24"/>
        <end position="243"/>
    </location>
</feature>
<gene>
    <name evidence="8" type="ORF">ACFORG_13605</name>
</gene>
<evidence type="ECO:0000256" key="1">
    <source>
        <dbReference type="ARBA" id="ARBA00004196"/>
    </source>
</evidence>
<proteinExistence type="inferred from homology"/>
<feature type="signal peptide" evidence="5">
    <location>
        <begin position="1"/>
        <end position="22"/>
    </location>
</feature>
<evidence type="ECO:0000313" key="8">
    <source>
        <dbReference type="EMBL" id="MFC3614803.1"/>
    </source>
</evidence>
<evidence type="ECO:0000256" key="4">
    <source>
        <dbReference type="RuleBase" id="RU003744"/>
    </source>
</evidence>
<sequence length="259" mass="27830">MKKTVLAAVAVLTAGLSSAGWAETLQVGAYPSNPPWEFKNEQSEFEGFEVDVIREVAKRNGWEVEIQDLGFQALFAATSSGRIDAAISSITITAERLQNQAFTQPYYDAALVMVTSTDGPETLAELEGATMGGLASSTGETWIQENTGDYKFGDYKSYPAQQNLLLDIVNGRVTAGVSDYLGVAFAAEQMEGLKIAERIRTGEQYAIMMPKGSDKLEAVNDAISAMKEDGTMAALYEKWIGGTPVEGSSTITVTDIPKP</sequence>
<feature type="chain" id="PRO_5047460136" evidence="5">
    <location>
        <begin position="23"/>
        <end position="259"/>
    </location>
</feature>
<feature type="domain" description="Ionotropic glutamate receptor C-terminal" evidence="7">
    <location>
        <begin position="24"/>
        <end position="242"/>
    </location>
</feature>
<dbReference type="Proteomes" id="UP001595629">
    <property type="component" value="Unassembled WGS sequence"/>
</dbReference>
<dbReference type="SMART" id="SM00062">
    <property type="entry name" value="PBPb"/>
    <property type="match status" value="1"/>
</dbReference>